<keyword evidence="2" id="KW-0808">Transferase</keyword>
<dbReference type="EMBL" id="JAJJMB010009858">
    <property type="protein sequence ID" value="KAI3912066.1"/>
    <property type="molecule type" value="Genomic_DNA"/>
</dbReference>
<sequence>MALHVSVKFRCFVLLLCLQLVSVQIAVATSRPIAKPGCKDRCGNVSIPYPFGIADGCFLDEWFKVTCNDSLNPPKPVYRGLSVSNISVLDGEMTTEVGIATNCDDQHAADDSMTFLGKFTFSNKKNKFIAIGCNTVALHKATNGSISGGCLSICTAKDTFTNGFCNGIGCCETRIPAAISNLSVTVEDINERKNMSFNLCGYGFLVEQNSFSFSSPYLKDFKSKGTGTVPAVVDWTIGNEKCDDAIRNSTSYACGPNTL</sequence>
<evidence type="ECO:0000259" key="8">
    <source>
        <dbReference type="Pfam" id="PF13947"/>
    </source>
</evidence>
<accession>A0AAD4XGI8</accession>
<dbReference type="Pfam" id="PF08488">
    <property type="entry name" value="WAK"/>
    <property type="match status" value="1"/>
</dbReference>
<gene>
    <name evidence="9" type="ORF">MKW98_007593</name>
</gene>
<feature type="signal peptide" evidence="6">
    <location>
        <begin position="1"/>
        <end position="28"/>
    </location>
</feature>
<keyword evidence="10" id="KW-1185">Reference proteome</keyword>
<feature type="chain" id="PRO_5042080769" description="Wall-associated receptor kinase galacturonan-binding domain-containing protein" evidence="6">
    <location>
        <begin position="29"/>
        <end position="259"/>
    </location>
</feature>
<evidence type="ECO:0000256" key="3">
    <source>
        <dbReference type="ARBA" id="ARBA00022729"/>
    </source>
</evidence>
<evidence type="ECO:0000259" key="7">
    <source>
        <dbReference type="Pfam" id="PF08488"/>
    </source>
</evidence>
<dbReference type="PANTHER" id="PTHR33491">
    <property type="entry name" value="OSJNBA0016N04.9 PROTEIN"/>
    <property type="match status" value="1"/>
</dbReference>
<evidence type="ECO:0000313" key="9">
    <source>
        <dbReference type="EMBL" id="KAI3912066.1"/>
    </source>
</evidence>
<evidence type="ECO:0000256" key="1">
    <source>
        <dbReference type="ARBA" id="ARBA00004479"/>
    </source>
</evidence>
<evidence type="ECO:0000256" key="2">
    <source>
        <dbReference type="ARBA" id="ARBA00022679"/>
    </source>
</evidence>
<dbReference type="InterPro" id="IPR025287">
    <property type="entry name" value="WAK_GUB"/>
</dbReference>
<comment type="caution">
    <text evidence="9">The sequence shown here is derived from an EMBL/GenBank/DDBJ whole genome shotgun (WGS) entry which is preliminary data.</text>
</comment>
<dbReference type="GO" id="GO:0016020">
    <property type="term" value="C:membrane"/>
    <property type="evidence" value="ECO:0007669"/>
    <property type="project" value="UniProtKB-SubCell"/>
</dbReference>
<feature type="domain" description="Wall-associated receptor kinase" evidence="7">
    <location>
        <begin position="164"/>
        <end position="229"/>
    </location>
</feature>
<organism evidence="9 10">
    <name type="scientific">Papaver atlanticum</name>
    <dbReference type="NCBI Taxonomy" id="357466"/>
    <lineage>
        <taxon>Eukaryota</taxon>
        <taxon>Viridiplantae</taxon>
        <taxon>Streptophyta</taxon>
        <taxon>Embryophyta</taxon>
        <taxon>Tracheophyta</taxon>
        <taxon>Spermatophyta</taxon>
        <taxon>Magnoliopsida</taxon>
        <taxon>Ranunculales</taxon>
        <taxon>Papaveraceae</taxon>
        <taxon>Papaveroideae</taxon>
        <taxon>Papaver</taxon>
    </lineage>
</organism>
<comment type="subcellular location">
    <subcellularLocation>
        <location evidence="1">Membrane</location>
        <topology evidence="1">Single-pass type I membrane protein</topology>
    </subcellularLocation>
</comment>
<dbReference type="InterPro" id="IPR013695">
    <property type="entry name" value="WAK"/>
</dbReference>
<evidence type="ECO:0000256" key="6">
    <source>
        <dbReference type="SAM" id="SignalP"/>
    </source>
</evidence>
<reference evidence="9" key="1">
    <citation type="submission" date="2022-04" db="EMBL/GenBank/DDBJ databases">
        <title>A functionally conserved STORR gene fusion in Papaver species that diverged 16.8 million years ago.</title>
        <authorList>
            <person name="Catania T."/>
        </authorList>
    </citation>
    <scope>NUCLEOTIDE SEQUENCE</scope>
    <source>
        <strain evidence="9">S-188037</strain>
    </source>
</reference>
<feature type="domain" description="Wall-associated receptor kinase galacturonan-binding" evidence="8">
    <location>
        <begin position="38"/>
        <end position="92"/>
    </location>
</feature>
<proteinExistence type="predicted"/>
<evidence type="ECO:0000313" key="10">
    <source>
        <dbReference type="Proteomes" id="UP001202328"/>
    </source>
</evidence>
<dbReference type="GO" id="GO:0004674">
    <property type="term" value="F:protein serine/threonine kinase activity"/>
    <property type="evidence" value="ECO:0007669"/>
    <property type="project" value="InterPro"/>
</dbReference>
<dbReference type="Proteomes" id="UP001202328">
    <property type="component" value="Unassembled WGS sequence"/>
</dbReference>
<dbReference type="GO" id="GO:0030247">
    <property type="term" value="F:polysaccharide binding"/>
    <property type="evidence" value="ECO:0007669"/>
    <property type="project" value="InterPro"/>
</dbReference>
<evidence type="ECO:0000256" key="5">
    <source>
        <dbReference type="ARBA" id="ARBA00023180"/>
    </source>
</evidence>
<keyword evidence="5" id="KW-0325">Glycoprotein</keyword>
<dbReference type="Pfam" id="PF13947">
    <property type="entry name" value="GUB_WAK_bind"/>
    <property type="match status" value="1"/>
</dbReference>
<evidence type="ECO:0000256" key="4">
    <source>
        <dbReference type="ARBA" id="ARBA00023157"/>
    </source>
</evidence>
<evidence type="ECO:0008006" key="11">
    <source>
        <dbReference type="Google" id="ProtNLM"/>
    </source>
</evidence>
<dbReference type="AlphaFoldDB" id="A0AAD4XGI8"/>
<keyword evidence="3 6" id="KW-0732">Signal</keyword>
<keyword evidence="4" id="KW-1015">Disulfide bond</keyword>
<name>A0AAD4XGI8_9MAGN</name>
<protein>
    <recommendedName>
        <fullName evidence="11">Wall-associated receptor kinase galacturonan-binding domain-containing protein</fullName>
    </recommendedName>
</protein>